<feature type="transmembrane region" description="Helical" evidence="15">
    <location>
        <begin position="268"/>
        <end position="288"/>
    </location>
</feature>
<feature type="transmembrane region" description="Helical" evidence="15">
    <location>
        <begin position="211"/>
        <end position="228"/>
    </location>
</feature>
<dbReference type="Pfam" id="PF16192">
    <property type="entry name" value="PMT_4TMC"/>
    <property type="match status" value="1"/>
</dbReference>
<dbReference type="PANTHER" id="PTHR10050:SF51">
    <property type="entry name" value="PROTEIN O-MANNOSYL-TRANSFERASE 1"/>
    <property type="match status" value="1"/>
</dbReference>
<keyword evidence="7 15" id="KW-0812">Transmembrane</keyword>
<dbReference type="InterPro" id="IPR003342">
    <property type="entry name" value="ArnT-like_N"/>
</dbReference>
<dbReference type="EC" id="2.4.1.109" evidence="4"/>
<evidence type="ECO:0000256" key="5">
    <source>
        <dbReference type="ARBA" id="ARBA00022676"/>
    </source>
</evidence>
<feature type="transmembrane region" description="Helical" evidence="15">
    <location>
        <begin position="704"/>
        <end position="724"/>
    </location>
</feature>
<feature type="transmembrane region" description="Helical" evidence="15">
    <location>
        <begin position="234"/>
        <end position="256"/>
    </location>
</feature>
<evidence type="ECO:0000259" key="16">
    <source>
        <dbReference type="PROSITE" id="PS50919"/>
    </source>
</evidence>
<evidence type="ECO:0000256" key="1">
    <source>
        <dbReference type="ARBA" id="ARBA00004477"/>
    </source>
</evidence>
<sequence>MEFEEVSKKSTKKYKNQMSKDQPIHLSTRNFKTPSISPEVDLTWFLLLGVASAVRLYKLSKPNAVVFDELHYGKFTSYFVQERFFFDVHPPLGKLLFAAAGYLTGFDGSFNFPKIGEEVPDSQVQSVMYLRMVTSFFSIFLVPLIYEIVLELSSSYWFAVVGALLVCFENSLVVHGRFVLLDVILVFFICALLCSYVKFLKEHSRPFGWNWWKYLFLLGFSITGAVSVKYAGVLSIIVIGALIGYELWLLVGDITVPVKSVYKHITARFIFLIVMPIVLYIGQFYIMLSVLQKTGLHDGLMSSSFQKTLEGGLESITKNQAQIISYGSHITLRNTHSKQCWLHSHKHLYPVKYEDGRGSSAQQQVTCYAFKDINNWFIVKHPDSDSLKVDFPPRPVKNGDVIHLVHGLTGRGISSHDVGAPVNPTLMEISGYVDHNVSMDAQYGWKLQIVNPDESELWRAIGSQVRFVHVNTSAAIKVSGSTLPEWGFRQYEVGTDRRINTQESIWNVEEHNQNVTKPEDMSDEEAKRVLSEHAERYQVSGKTHAMSFFQKFLEYQIKMFKVNNDLTNGHAFASKPMHWPLMLKGVAYWLDTYTNKQIFIIGNPIVYWLGAISLLIYMALLALYLLRRKRQCYDLDNAEWNNFSIGCYLLIGGFLLNWLPYFPVERTLFLHNYLPALIFKIILIPMLMDHVHSVWFKNFPILQYGVKAASVLIVGLVVFVFQYFSAFTYGVTALSQRDIEKKRWLSSWRFMIHR</sequence>
<evidence type="ECO:0000256" key="10">
    <source>
        <dbReference type="ARBA" id="ARBA00022989"/>
    </source>
</evidence>
<name>A0A7M5XG80_9CNID</name>
<feature type="transmembrane region" description="Helical" evidence="15">
    <location>
        <begin position="128"/>
        <end position="149"/>
    </location>
</feature>
<feature type="transmembrane region" description="Helical" evidence="15">
    <location>
        <begin position="673"/>
        <end position="692"/>
    </location>
</feature>
<feature type="domain" description="MIR" evidence="16">
    <location>
        <begin position="456"/>
        <end position="511"/>
    </location>
</feature>
<proteinExistence type="inferred from homology"/>
<dbReference type="GeneID" id="136798231"/>
<evidence type="ECO:0000313" key="18">
    <source>
        <dbReference type="Proteomes" id="UP000594262"/>
    </source>
</evidence>
<feature type="region of interest" description="Disordered" evidence="14">
    <location>
        <begin position="1"/>
        <end position="21"/>
    </location>
</feature>
<evidence type="ECO:0000256" key="9">
    <source>
        <dbReference type="ARBA" id="ARBA00022824"/>
    </source>
</evidence>
<evidence type="ECO:0000256" key="13">
    <source>
        <dbReference type="ARBA" id="ARBA00045102"/>
    </source>
</evidence>
<organism evidence="17 18">
    <name type="scientific">Clytia hemisphaerica</name>
    <dbReference type="NCBI Taxonomy" id="252671"/>
    <lineage>
        <taxon>Eukaryota</taxon>
        <taxon>Metazoa</taxon>
        <taxon>Cnidaria</taxon>
        <taxon>Hydrozoa</taxon>
        <taxon>Hydroidolina</taxon>
        <taxon>Leptothecata</taxon>
        <taxon>Obeliida</taxon>
        <taxon>Clytiidae</taxon>
        <taxon>Clytia</taxon>
    </lineage>
</organism>
<comment type="similarity">
    <text evidence="3">Belongs to the glycosyltransferase 39 family.</text>
</comment>
<evidence type="ECO:0000256" key="4">
    <source>
        <dbReference type="ARBA" id="ARBA00012839"/>
    </source>
</evidence>
<dbReference type="CDD" id="cd23281">
    <property type="entry name" value="beta-trefoil_MIR_POMT1"/>
    <property type="match status" value="1"/>
</dbReference>
<dbReference type="InterPro" id="IPR036300">
    <property type="entry name" value="MIR_dom_sf"/>
</dbReference>
<dbReference type="Proteomes" id="UP000594262">
    <property type="component" value="Unplaced"/>
</dbReference>
<evidence type="ECO:0000256" key="6">
    <source>
        <dbReference type="ARBA" id="ARBA00022679"/>
    </source>
</evidence>
<keyword evidence="9" id="KW-0256">Endoplasmic reticulum</keyword>
<dbReference type="SUPFAM" id="SSF82109">
    <property type="entry name" value="MIR domain"/>
    <property type="match status" value="1"/>
</dbReference>
<dbReference type="EnsemblMetazoa" id="CLYHEMT022756.1">
    <property type="protein sequence ID" value="CLYHEMP022756.1"/>
    <property type="gene ID" value="CLYHEMG022756"/>
</dbReference>
<keyword evidence="8" id="KW-0677">Repeat</keyword>
<comment type="pathway">
    <text evidence="2">Protein modification; protein glycosylation.</text>
</comment>
<reference evidence="17" key="1">
    <citation type="submission" date="2021-01" db="UniProtKB">
        <authorList>
            <consortium name="EnsemblMetazoa"/>
        </authorList>
    </citation>
    <scope>IDENTIFICATION</scope>
</reference>
<keyword evidence="11 15" id="KW-0472">Membrane</keyword>
<dbReference type="FunFam" id="2.80.10.50:FF:000012">
    <property type="entry name" value="Protein O-mannosyl-transferase 1"/>
    <property type="match status" value="1"/>
</dbReference>
<dbReference type="AlphaFoldDB" id="A0A7M5XG80"/>
<dbReference type="InterPro" id="IPR027005">
    <property type="entry name" value="PMT-like"/>
</dbReference>
<feature type="transmembrane region" description="Helical" evidence="15">
    <location>
        <begin position="179"/>
        <end position="199"/>
    </location>
</feature>
<dbReference type="PROSITE" id="PS50919">
    <property type="entry name" value="MIR"/>
    <property type="match status" value="3"/>
</dbReference>
<dbReference type="EnsemblMetazoa" id="CLYHEMT022756.2">
    <property type="protein sequence ID" value="CLYHEMP022756.2"/>
    <property type="gene ID" value="CLYHEMG022756"/>
</dbReference>
<dbReference type="UniPathway" id="UPA00378"/>
<evidence type="ECO:0000256" key="8">
    <source>
        <dbReference type="ARBA" id="ARBA00022737"/>
    </source>
</evidence>
<feature type="domain" description="MIR" evidence="16">
    <location>
        <begin position="321"/>
        <end position="381"/>
    </location>
</feature>
<dbReference type="RefSeq" id="XP_066910909.1">
    <property type="nucleotide sequence ID" value="XM_067054808.1"/>
</dbReference>
<dbReference type="GO" id="GO:0005789">
    <property type="term" value="C:endoplasmic reticulum membrane"/>
    <property type="evidence" value="ECO:0007669"/>
    <property type="project" value="UniProtKB-SubCell"/>
</dbReference>
<keyword evidence="5" id="KW-0328">Glycosyltransferase</keyword>
<dbReference type="InterPro" id="IPR016093">
    <property type="entry name" value="MIR_motif"/>
</dbReference>
<evidence type="ECO:0000256" key="3">
    <source>
        <dbReference type="ARBA" id="ARBA00007222"/>
    </source>
</evidence>
<evidence type="ECO:0000256" key="11">
    <source>
        <dbReference type="ARBA" id="ARBA00023136"/>
    </source>
</evidence>
<keyword evidence="6" id="KW-0808">Transferase</keyword>
<dbReference type="SMART" id="SM00472">
    <property type="entry name" value="MIR"/>
    <property type="match status" value="3"/>
</dbReference>
<keyword evidence="10 15" id="KW-1133">Transmembrane helix</keyword>
<accession>A0A7M5XG80</accession>
<evidence type="ECO:0000256" key="2">
    <source>
        <dbReference type="ARBA" id="ARBA00004922"/>
    </source>
</evidence>
<evidence type="ECO:0000313" key="17">
    <source>
        <dbReference type="EnsemblMetazoa" id="CLYHEMP022756.2"/>
    </source>
</evidence>
<feature type="transmembrane region" description="Helical" evidence="15">
    <location>
        <begin position="605"/>
        <end position="626"/>
    </location>
</feature>
<keyword evidence="18" id="KW-1185">Reference proteome</keyword>
<comment type="subcellular location">
    <subcellularLocation>
        <location evidence="1">Endoplasmic reticulum membrane</location>
        <topology evidence="1">Multi-pass membrane protein</topology>
    </subcellularLocation>
</comment>
<dbReference type="GO" id="GO:0004169">
    <property type="term" value="F:dolichyl-phosphate-mannose-protein mannosyltransferase activity"/>
    <property type="evidence" value="ECO:0007669"/>
    <property type="project" value="UniProtKB-EC"/>
</dbReference>
<feature type="domain" description="MIR" evidence="16">
    <location>
        <begin position="393"/>
        <end position="450"/>
    </location>
</feature>
<evidence type="ECO:0000256" key="7">
    <source>
        <dbReference type="ARBA" id="ARBA00022692"/>
    </source>
</evidence>
<feature type="transmembrane region" description="Helical" evidence="15">
    <location>
        <begin position="638"/>
        <end position="661"/>
    </location>
</feature>
<evidence type="ECO:0000256" key="12">
    <source>
        <dbReference type="ARBA" id="ARBA00045085"/>
    </source>
</evidence>
<protein>
    <recommendedName>
        <fullName evidence="4">dolichyl-phosphate-mannose--protein mannosyltransferase</fullName>
        <ecNumber evidence="4">2.4.1.109</ecNumber>
    </recommendedName>
</protein>
<dbReference type="PANTHER" id="PTHR10050">
    <property type="entry name" value="DOLICHYL-PHOSPHATE-MANNOSE--PROTEIN MANNOSYLTRANSFERASE"/>
    <property type="match status" value="1"/>
</dbReference>
<comment type="catalytic activity">
    <reaction evidence="13">
        <text>a di-trans,poly-cis-dolichyl beta-D-mannosyl phosphate + L-seryl-[protein] = 3-O-(alpha-D-mannosyl)-L-seryl-[protein] + a di-trans,poly-cis-dolichyl phosphate + H(+)</text>
        <dbReference type="Rhea" id="RHEA:17377"/>
        <dbReference type="Rhea" id="RHEA-COMP:9863"/>
        <dbReference type="Rhea" id="RHEA-COMP:13546"/>
        <dbReference type="Rhea" id="RHEA-COMP:19498"/>
        <dbReference type="Rhea" id="RHEA-COMP:19501"/>
        <dbReference type="ChEBI" id="CHEBI:15378"/>
        <dbReference type="ChEBI" id="CHEBI:29999"/>
        <dbReference type="ChEBI" id="CHEBI:57683"/>
        <dbReference type="ChEBI" id="CHEBI:58211"/>
        <dbReference type="ChEBI" id="CHEBI:137321"/>
        <dbReference type="EC" id="2.4.1.109"/>
    </reaction>
</comment>
<evidence type="ECO:0000256" key="14">
    <source>
        <dbReference type="SAM" id="MobiDB-lite"/>
    </source>
</evidence>
<dbReference type="Pfam" id="PF02366">
    <property type="entry name" value="PMT"/>
    <property type="match status" value="1"/>
</dbReference>
<dbReference type="OrthoDB" id="292747at2759"/>
<dbReference type="InterPro" id="IPR032421">
    <property type="entry name" value="PMT_4TMC"/>
</dbReference>
<dbReference type="Gene3D" id="2.80.10.50">
    <property type="match status" value="1"/>
</dbReference>
<evidence type="ECO:0000256" key="15">
    <source>
        <dbReference type="SAM" id="Phobius"/>
    </source>
</evidence>
<comment type="catalytic activity">
    <reaction evidence="12">
        <text>a di-trans,poly-cis-dolichyl beta-D-mannosyl phosphate + L-threonyl-[protein] = 3-O-(alpha-D-mannosyl)-L-threonyl-[protein] + a di-trans,poly-cis-dolichyl phosphate + H(+)</text>
        <dbReference type="Rhea" id="RHEA:53396"/>
        <dbReference type="Rhea" id="RHEA-COMP:11060"/>
        <dbReference type="Rhea" id="RHEA-COMP:13547"/>
        <dbReference type="Rhea" id="RHEA-COMP:19498"/>
        <dbReference type="Rhea" id="RHEA-COMP:19501"/>
        <dbReference type="ChEBI" id="CHEBI:15378"/>
        <dbReference type="ChEBI" id="CHEBI:30013"/>
        <dbReference type="ChEBI" id="CHEBI:57683"/>
        <dbReference type="ChEBI" id="CHEBI:58211"/>
        <dbReference type="ChEBI" id="CHEBI:137323"/>
        <dbReference type="EC" id="2.4.1.109"/>
    </reaction>
</comment>
<dbReference type="Pfam" id="PF02815">
    <property type="entry name" value="MIR"/>
    <property type="match status" value="1"/>
</dbReference>